<keyword evidence="1" id="KW-1133">Transmembrane helix</keyword>
<keyword evidence="1" id="KW-0472">Membrane</keyword>
<keyword evidence="1" id="KW-0812">Transmembrane</keyword>
<dbReference type="EMBL" id="FAUH01000001">
    <property type="protein sequence ID" value="CUU64983.1"/>
    <property type="molecule type" value="Genomic_DNA"/>
</dbReference>
<organism evidence="2 3">
    <name type="scientific">Corynebacterium variabile</name>
    <dbReference type="NCBI Taxonomy" id="1727"/>
    <lineage>
        <taxon>Bacteria</taxon>
        <taxon>Bacillati</taxon>
        <taxon>Actinomycetota</taxon>
        <taxon>Actinomycetes</taxon>
        <taxon>Mycobacteriales</taxon>
        <taxon>Corynebacteriaceae</taxon>
        <taxon>Corynebacterium</taxon>
    </lineage>
</organism>
<keyword evidence="3" id="KW-1185">Reference proteome</keyword>
<dbReference type="RefSeq" id="WP_014010899.1">
    <property type="nucleotide sequence ID" value="NZ_FAUH01000001.1"/>
</dbReference>
<gene>
    <name evidence="2" type="ORF">CVAR292_00288</name>
</gene>
<evidence type="ECO:0000256" key="1">
    <source>
        <dbReference type="SAM" id="Phobius"/>
    </source>
</evidence>
<reference evidence="3" key="1">
    <citation type="submission" date="2015-11" db="EMBL/GenBank/DDBJ databases">
        <authorList>
            <person name="Dugat-Bony E."/>
        </authorList>
    </citation>
    <scope>NUCLEOTIDE SEQUENCE [LARGE SCALE GENOMIC DNA]</scope>
    <source>
        <strain evidence="3">Mu292</strain>
    </source>
</reference>
<dbReference type="AlphaFoldDB" id="A0A120N4U0"/>
<protein>
    <recommendedName>
        <fullName evidence="4">Alkaline shock response membrane anchor protein AmaP</fullName>
    </recommendedName>
</protein>
<feature type="transmembrane region" description="Helical" evidence="1">
    <location>
        <begin position="28"/>
        <end position="51"/>
    </location>
</feature>
<dbReference type="OMA" id="NTADWIT"/>
<dbReference type="Proteomes" id="UP000182498">
    <property type="component" value="Unassembled WGS sequence"/>
</dbReference>
<name>A0A120N4U0_9CORY</name>
<proteinExistence type="predicted"/>
<evidence type="ECO:0000313" key="2">
    <source>
        <dbReference type="EMBL" id="CUU64983.1"/>
    </source>
</evidence>
<sequence length="197" mass="20518">MSEQPSAPVLTPALTPAPVPAASPRARWWTILLGLLLLAAGGVAVHDLLVVRGTIHTDQLLTPVYDWIADVTYADWVLPAAIGCALVALILLVATLRPRARTHLSFGEDAALYARPVDVARMSTAAARQAGGVLRASTVATRKRITVTATTAAGDQAERNAVSAAVSEQVGHLAAMLDPEPAVVVKIVASTPGGDRR</sequence>
<accession>A0A120N4U0</accession>
<evidence type="ECO:0000313" key="3">
    <source>
        <dbReference type="Proteomes" id="UP000182498"/>
    </source>
</evidence>
<feature type="transmembrane region" description="Helical" evidence="1">
    <location>
        <begin position="76"/>
        <end position="96"/>
    </location>
</feature>
<evidence type="ECO:0008006" key="4">
    <source>
        <dbReference type="Google" id="ProtNLM"/>
    </source>
</evidence>